<sequence length="111" mass="12380">MNSASCKVQPHLKTTFTATFPPGYSPPSTTGKKLERYKNNVCYVLKELLSSSEIILLSEEKQGSEGVHIEAEIALTTKMSHSWDDKVGSRPVNNPMPEIYWRGVEKGIDPK</sequence>
<comment type="caution">
    <text evidence="1">The sequence shown here is derived from an EMBL/GenBank/DDBJ whole genome shotgun (WGS) entry which is preliminary data.</text>
</comment>
<dbReference type="EMBL" id="BMAW01029409">
    <property type="protein sequence ID" value="GFU11841.1"/>
    <property type="molecule type" value="Genomic_DNA"/>
</dbReference>
<organism evidence="1 2">
    <name type="scientific">Nephila pilipes</name>
    <name type="common">Giant wood spider</name>
    <name type="synonym">Nephila maculata</name>
    <dbReference type="NCBI Taxonomy" id="299642"/>
    <lineage>
        <taxon>Eukaryota</taxon>
        <taxon>Metazoa</taxon>
        <taxon>Ecdysozoa</taxon>
        <taxon>Arthropoda</taxon>
        <taxon>Chelicerata</taxon>
        <taxon>Arachnida</taxon>
        <taxon>Araneae</taxon>
        <taxon>Araneomorphae</taxon>
        <taxon>Entelegynae</taxon>
        <taxon>Araneoidea</taxon>
        <taxon>Nephilidae</taxon>
        <taxon>Nephila</taxon>
    </lineage>
</organism>
<accession>A0A8X6QAZ1</accession>
<reference evidence="1" key="1">
    <citation type="submission" date="2020-08" db="EMBL/GenBank/DDBJ databases">
        <title>Multicomponent nature underlies the extraordinary mechanical properties of spider dragline silk.</title>
        <authorList>
            <person name="Kono N."/>
            <person name="Nakamura H."/>
            <person name="Mori M."/>
            <person name="Yoshida Y."/>
            <person name="Ohtoshi R."/>
            <person name="Malay A.D."/>
            <person name="Moran D.A.P."/>
            <person name="Tomita M."/>
            <person name="Numata K."/>
            <person name="Arakawa K."/>
        </authorList>
    </citation>
    <scope>NUCLEOTIDE SEQUENCE</scope>
</reference>
<evidence type="ECO:0000313" key="1">
    <source>
        <dbReference type="EMBL" id="GFU11841.1"/>
    </source>
</evidence>
<evidence type="ECO:0000313" key="2">
    <source>
        <dbReference type="Proteomes" id="UP000887013"/>
    </source>
</evidence>
<dbReference type="Proteomes" id="UP000887013">
    <property type="component" value="Unassembled WGS sequence"/>
</dbReference>
<proteinExistence type="predicted"/>
<gene>
    <name evidence="1" type="ORF">NPIL_163051</name>
</gene>
<dbReference type="AlphaFoldDB" id="A0A8X6QAZ1"/>
<dbReference type="OrthoDB" id="10453741at2759"/>
<protein>
    <submittedName>
        <fullName evidence="1">Uncharacterized protein</fullName>
    </submittedName>
</protein>
<keyword evidence="2" id="KW-1185">Reference proteome</keyword>
<name>A0A8X6QAZ1_NEPPI</name>